<proteinExistence type="inferred from homology"/>
<dbReference type="EC" id="1.1.-.-" evidence="4"/>
<organism evidence="4 5">
    <name type="scientific">Lysinibacillus capsici</name>
    <dbReference type="NCBI Taxonomy" id="2115968"/>
    <lineage>
        <taxon>Bacteria</taxon>
        <taxon>Bacillati</taxon>
        <taxon>Bacillota</taxon>
        <taxon>Bacilli</taxon>
        <taxon>Bacillales</taxon>
        <taxon>Bacillaceae</taxon>
        <taxon>Lysinibacillus</taxon>
    </lineage>
</organism>
<dbReference type="Gene3D" id="3.40.50.1820">
    <property type="entry name" value="alpha/beta hydrolase"/>
    <property type="match status" value="1"/>
</dbReference>
<keyword evidence="4" id="KW-0378">Hydrolase</keyword>
<dbReference type="GO" id="GO:0008610">
    <property type="term" value="P:lipid biosynthetic process"/>
    <property type="evidence" value="ECO:0007669"/>
    <property type="project" value="TreeGrafter"/>
</dbReference>
<dbReference type="PANTHER" id="PTHR11487:SF0">
    <property type="entry name" value="S-ACYL FATTY ACID SYNTHASE THIOESTERASE, MEDIUM CHAIN"/>
    <property type="match status" value="1"/>
</dbReference>
<dbReference type="AlphaFoldDB" id="A0A2X0X960"/>
<dbReference type="SUPFAM" id="SSF53474">
    <property type="entry name" value="alpha/beta-Hydrolases"/>
    <property type="match status" value="1"/>
</dbReference>
<dbReference type="EMBL" id="UAQE01000001">
    <property type="protein sequence ID" value="SPT95505.1"/>
    <property type="molecule type" value="Genomic_DNA"/>
</dbReference>
<evidence type="ECO:0000259" key="3">
    <source>
        <dbReference type="Pfam" id="PF00975"/>
    </source>
</evidence>
<gene>
    <name evidence="4" type="primary">lgrE</name>
    <name evidence="4" type="ORF">NCTC7582_00006</name>
</gene>
<feature type="transmembrane region" description="Helical" evidence="2">
    <location>
        <begin position="160"/>
        <end position="180"/>
    </location>
</feature>
<keyword evidence="2" id="KW-0472">Membrane</keyword>
<dbReference type="InterPro" id="IPR029058">
    <property type="entry name" value="AB_hydrolase_fold"/>
</dbReference>
<dbReference type="Pfam" id="PF00975">
    <property type="entry name" value="Thioesterase"/>
    <property type="match status" value="1"/>
</dbReference>
<dbReference type="InterPro" id="IPR001031">
    <property type="entry name" value="Thioesterase"/>
</dbReference>
<keyword evidence="2" id="KW-1133">Transmembrane helix</keyword>
<protein>
    <submittedName>
        <fullName evidence="4">Thioesterase</fullName>
        <ecNumber evidence="4">1.1.-.-</ecNumber>
        <ecNumber evidence="4">3.1.2.-</ecNumber>
    </submittedName>
</protein>
<evidence type="ECO:0000313" key="5">
    <source>
        <dbReference type="Proteomes" id="UP000251431"/>
    </source>
</evidence>
<dbReference type="Proteomes" id="UP000251431">
    <property type="component" value="Unassembled WGS sequence"/>
</dbReference>
<dbReference type="PANTHER" id="PTHR11487">
    <property type="entry name" value="THIOESTERASE"/>
    <property type="match status" value="1"/>
</dbReference>
<accession>A0A2X0X960</accession>
<evidence type="ECO:0000313" key="4">
    <source>
        <dbReference type="EMBL" id="SPT95505.1"/>
    </source>
</evidence>
<keyword evidence="2" id="KW-0812">Transmembrane</keyword>
<dbReference type="GO" id="GO:0016787">
    <property type="term" value="F:hydrolase activity"/>
    <property type="evidence" value="ECO:0007669"/>
    <property type="project" value="UniProtKB-KW"/>
</dbReference>
<name>A0A2X0X960_9BACI</name>
<dbReference type="RefSeq" id="WP_112116114.1">
    <property type="nucleotide sequence ID" value="NZ_UAQE01000001.1"/>
</dbReference>
<comment type="similarity">
    <text evidence="1">Belongs to the thioesterase family.</text>
</comment>
<dbReference type="EC" id="3.1.2.-" evidence="4"/>
<evidence type="ECO:0000256" key="1">
    <source>
        <dbReference type="ARBA" id="ARBA00007169"/>
    </source>
</evidence>
<sequence length="195" mass="22647">MNKWIRIYHPKPLAKFRLLCIPHAGGSASSYQKLSKLIGENIEVLSIQLPGREDRFKEENIEEMSILVSCIYKSIEPYLDKPFAIFGHSMGAYIGYELTKLLFRFNKMSPLMLYISAASSPNTPKIKKLHHLSDELLLKELKIYNRTPDFYYMMKKEFPIFYRIFVQILKLSMITVAMTINQSIAPLVYLLEIAT</sequence>
<evidence type="ECO:0000256" key="2">
    <source>
        <dbReference type="SAM" id="Phobius"/>
    </source>
</evidence>
<dbReference type="GO" id="GO:0016491">
    <property type="term" value="F:oxidoreductase activity"/>
    <property type="evidence" value="ECO:0007669"/>
    <property type="project" value="UniProtKB-KW"/>
</dbReference>
<dbReference type="InterPro" id="IPR012223">
    <property type="entry name" value="TEII"/>
</dbReference>
<keyword evidence="4" id="KW-0560">Oxidoreductase</keyword>
<feature type="domain" description="Thioesterase" evidence="3">
    <location>
        <begin position="17"/>
        <end position="147"/>
    </location>
</feature>
<reference evidence="4 5" key="1">
    <citation type="submission" date="2018-06" db="EMBL/GenBank/DDBJ databases">
        <authorList>
            <consortium name="Pathogen Informatics"/>
            <person name="Doyle S."/>
        </authorList>
    </citation>
    <scope>NUCLEOTIDE SEQUENCE [LARGE SCALE GENOMIC DNA]</scope>
    <source>
        <strain evidence="4 5">NCTC7582</strain>
    </source>
</reference>